<sequence>DVARENARAKAKSRPKSTATAADAVSAATEDLDEMDVDELRSEVIALRTDAVHKDETIRRQGVLVEELERKQNPEGRKSRGRAAALQTELDDLKAELMVRDKKVEALEAALHIPKDSSDGAEASSVDMAAKIAQLDLKLISLESALKEREQKIAGLERELGEATAAASERPMRLRQPAPARSPSVQAARQALISSSPSKNNAMRDELQQPQQRPTVVRGKPSRVRGDQSQDVQNEALYAEIAALRARVAKLQQERAALQELVTEQQVKIRQLRGSGGGGDSGNSNSAVQVLPAPRARASSPPLAHTPTLTLTLGSAPRKRTFPADSIDVAEATGSVASKRPKVGTDSAAKTPAASRRSLARLLAEPSGDTGVEAIEKLLRDKRISSANRTKRFVGFVLQSPPLVLAALLGMTDDLPAVDAAELFRALPTILGSPTAKINGISNARLLPNKEVSSIFDRALCAVPGAADSVPRGLFDGEATIALLIWVLCLRSCHDDLFGSIMQQLAHSIVAPTPANLAVSTTCSLTRIFAALSLLADDVQRVRVLLCDLLMDAVDGPHLLPVLSNALAVWPKALAMPATADSEDDSGGDTSTRPALRLIIRAFQAVTAGIHDIYAEEHGRDEADELYS</sequence>
<evidence type="ECO:0000313" key="1">
    <source>
        <dbReference type="EMBL" id="KAJ2889588.1"/>
    </source>
</evidence>
<dbReference type="Proteomes" id="UP001139981">
    <property type="component" value="Unassembled WGS sequence"/>
</dbReference>
<protein>
    <submittedName>
        <fullName evidence="1">Uncharacterized protein</fullName>
    </submittedName>
</protein>
<feature type="non-terminal residue" evidence="1">
    <location>
        <position position="1"/>
    </location>
</feature>
<evidence type="ECO:0000313" key="2">
    <source>
        <dbReference type="Proteomes" id="UP001139981"/>
    </source>
</evidence>
<accession>A0ACC1LXD0</accession>
<name>A0ACC1LXD0_9FUNG</name>
<reference evidence="1" key="1">
    <citation type="submission" date="2022-07" db="EMBL/GenBank/DDBJ databases">
        <title>Phylogenomic reconstructions and comparative analyses of Kickxellomycotina fungi.</title>
        <authorList>
            <person name="Reynolds N.K."/>
            <person name="Stajich J.E."/>
            <person name="Barry K."/>
            <person name="Grigoriev I.V."/>
            <person name="Crous P."/>
            <person name="Smith M.E."/>
        </authorList>
    </citation>
    <scope>NUCLEOTIDE SEQUENCE</scope>
    <source>
        <strain evidence="1">CBS 190363</strain>
    </source>
</reference>
<feature type="non-terminal residue" evidence="1">
    <location>
        <position position="628"/>
    </location>
</feature>
<organism evidence="1 2">
    <name type="scientific">Coemansia aciculifera</name>
    <dbReference type="NCBI Taxonomy" id="417176"/>
    <lineage>
        <taxon>Eukaryota</taxon>
        <taxon>Fungi</taxon>
        <taxon>Fungi incertae sedis</taxon>
        <taxon>Zoopagomycota</taxon>
        <taxon>Kickxellomycotina</taxon>
        <taxon>Kickxellomycetes</taxon>
        <taxon>Kickxellales</taxon>
        <taxon>Kickxellaceae</taxon>
        <taxon>Coemansia</taxon>
    </lineage>
</organism>
<gene>
    <name evidence="1" type="ORF">IWW38_004616</name>
</gene>
<dbReference type="EMBL" id="JANBVB010001760">
    <property type="protein sequence ID" value="KAJ2889588.1"/>
    <property type="molecule type" value="Genomic_DNA"/>
</dbReference>
<comment type="caution">
    <text evidence="1">The sequence shown here is derived from an EMBL/GenBank/DDBJ whole genome shotgun (WGS) entry which is preliminary data.</text>
</comment>
<keyword evidence="2" id="KW-1185">Reference proteome</keyword>
<proteinExistence type="predicted"/>